<dbReference type="PANTHER" id="PTHR43690:SF17">
    <property type="entry name" value="PROTEIN YHJJ"/>
    <property type="match status" value="1"/>
</dbReference>
<dbReference type="InterPro" id="IPR050626">
    <property type="entry name" value="Peptidase_M16"/>
</dbReference>
<accession>A0A434AW52</accession>
<evidence type="ECO:0000256" key="3">
    <source>
        <dbReference type="ARBA" id="ARBA00022801"/>
    </source>
</evidence>
<comment type="caution">
    <text evidence="9">The sequence shown here is derived from an EMBL/GenBank/DDBJ whole genome shotgun (WGS) entry which is preliminary data.</text>
</comment>
<evidence type="ECO:0000256" key="2">
    <source>
        <dbReference type="ARBA" id="ARBA00022670"/>
    </source>
</evidence>
<name>A0A434AW52_9BACT</name>
<dbReference type="InterPro" id="IPR011249">
    <property type="entry name" value="Metalloenz_LuxS/M16"/>
</dbReference>
<feature type="signal peptide" evidence="6">
    <location>
        <begin position="1"/>
        <end position="19"/>
    </location>
</feature>
<dbReference type="EMBL" id="RJJX01000007">
    <property type="protein sequence ID" value="RUT78701.1"/>
    <property type="molecule type" value="Genomic_DNA"/>
</dbReference>
<dbReference type="OrthoDB" id="9811314at2"/>
<gene>
    <name evidence="9" type="ORF">DLK05_07340</name>
</gene>
<dbReference type="Gene3D" id="3.30.830.10">
    <property type="entry name" value="Metalloenzyme, LuxS/M16 peptidase-like"/>
    <property type="match status" value="2"/>
</dbReference>
<dbReference type="InterPro" id="IPR007863">
    <property type="entry name" value="Peptidase_M16_C"/>
</dbReference>
<dbReference type="InterPro" id="IPR011765">
    <property type="entry name" value="Pept_M16_N"/>
</dbReference>
<sequence length="441" mass="51051">MIKRLLLLFLLVITGLATCFSQNGEIKFDEFDLDNGLHVILQQDQTTPNIVISVMYHVGSKNENPEMTGFAHFFEHLMFEGTANIPRHEYDKYVSRAGGELNANTSVDRTYYFELLPSNQLALGLWLESERMLHARVDSIGIKTQKDVVIQEKKQSYDNRPYGQILPESMKHAFTKHPYRWITIGNEEHIRNAKDEDFVNFYKEFYVPNNAVLTICGDFKTEEARKLVKDYFAEIPKGTMKIYRPHIIEPEKTAEVRDTVFDNIQLPAIIEAYHIPAMGTHDFYAVDMLATLLTDGKSSRMYKSMVDEKQLALQMMAFPMPYEDPGLTLTFGIPNVGVELPKLEKAMEEQIAMVRDSLITEREFQKLRNKMENDLVSSNATIERRAENLATAYTYFKDTKKINQELDKYLSVTREDIQNVAKKYFVPKNRVVLYYLPKAKN</sequence>
<dbReference type="PANTHER" id="PTHR43690">
    <property type="entry name" value="NARDILYSIN"/>
    <property type="match status" value="1"/>
</dbReference>
<keyword evidence="3" id="KW-0378">Hydrolase</keyword>
<evidence type="ECO:0000256" key="4">
    <source>
        <dbReference type="ARBA" id="ARBA00022833"/>
    </source>
</evidence>
<dbReference type="SUPFAM" id="SSF63411">
    <property type="entry name" value="LuxS/MPP-like metallohydrolase"/>
    <property type="match status" value="2"/>
</dbReference>
<dbReference type="GO" id="GO:0008237">
    <property type="term" value="F:metallopeptidase activity"/>
    <property type="evidence" value="ECO:0007669"/>
    <property type="project" value="UniProtKB-KW"/>
</dbReference>
<evidence type="ECO:0000313" key="9">
    <source>
        <dbReference type="EMBL" id="RUT78701.1"/>
    </source>
</evidence>
<evidence type="ECO:0000259" key="8">
    <source>
        <dbReference type="Pfam" id="PF05193"/>
    </source>
</evidence>
<dbReference type="Pfam" id="PF05193">
    <property type="entry name" value="Peptidase_M16_C"/>
    <property type="match status" value="1"/>
</dbReference>
<comment type="similarity">
    <text evidence="1">Belongs to the peptidase M16 family.</text>
</comment>
<organism evidence="9 10">
    <name type="scientific">Ancylomarina longa</name>
    <dbReference type="NCBI Taxonomy" id="2487017"/>
    <lineage>
        <taxon>Bacteria</taxon>
        <taxon>Pseudomonadati</taxon>
        <taxon>Bacteroidota</taxon>
        <taxon>Bacteroidia</taxon>
        <taxon>Marinilabiliales</taxon>
        <taxon>Marinifilaceae</taxon>
        <taxon>Ancylomarina</taxon>
    </lineage>
</organism>
<keyword evidence="4" id="KW-0862">Zinc</keyword>
<keyword evidence="5" id="KW-0482">Metalloprotease</keyword>
<dbReference type="AlphaFoldDB" id="A0A434AW52"/>
<keyword evidence="6" id="KW-0732">Signal</keyword>
<reference evidence="9 10" key="1">
    <citation type="submission" date="2018-11" db="EMBL/GenBank/DDBJ databases">
        <title>Parancylomarina longa gen. nov., sp. nov., isolated from sediments of southern Okinawa.</title>
        <authorList>
            <person name="Fu T."/>
        </authorList>
    </citation>
    <scope>NUCLEOTIDE SEQUENCE [LARGE SCALE GENOMIC DNA]</scope>
    <source>
        <strain evidence="9 10">T3-2 S1-C</strain>
    </source>
</reference>
<evidence type="ECO:0000259" key="7">
    <source>
        <dbReference type="Pfam" id="PF00675"/>
    </source>
</evidence>
<keyword evidence="10" id="KW-1185">Reference proteome</keyword>
<dbReference type="RefSeq" id="WP_127343398.1">
    <property type="nucleotide sequence ID" value="NZ_RJJX01000007.1"/>
</dbReference>
<dbReference type="Pfam" id="PF00675">
    <property type="entry name" value="Peptidase_M16"/>
    <property type="match status" value="1"/>
</dbReference>
<keyword evidence="2" id="KW-0645">Protease</keyword>
<evidence type="ECO:0000256" key="1">
    <source>
        <dbReference type="ARBA" id="ARBA00007261"/>
    </source>
</evidence>
<proteinExistence type="inferred from homology"/>
<evidence type="ECO:0000256" key="6">
    <source>
        <dbReference type="SAM" id="SignalP"/>
    </source>
</evidence>
<evidence type="ECO:0000313" key="10">
    <source>
        <dbReference type="Proteomes" id="UP000282985"/>
    </source>
</evidence>
<dbReference type="Proteomes" id="UP000282985">
    <property type="component" value="Unassembled WGS sequence"/>
</dbReference>
<feature type="chain" id="PRO_5019577771" evidence="6">
    <location>
        <begin position="20"/>
        <end position="441"/>
    </location>
</feature>
<evidence type="ECO:0000256" key="5">
    <source>
        <dbReference type="ARBA" id="ARBA00023049"/>
    </source>
</evidence>
<dbReference type="GO" id="GO:0046872">
    <property type="term" value="F:metal ion binding"/>
    <property type="evidence" value="ECO:0007669"/>
    <property type="project" value="InterPro"/>
</dbReference>
<feature type="domain" description="Peptidase M16 C-terminal" evidence="8">
    <location>
        <begin position="196"/>
        <end position="370"/>
    </location>
</feature>
<feature type="domain" description="Peptidase M16 N-terminal" evidence="7">
    <location>
        <begin position="39"/>
        <end position="174"/>
    </location>
</feature>
<dbReference type="GO" id="GO:0006508">
    <property type="term" value="P:proteolysis"/>
    <property type="evidence" value="ECO:0007669"/>
    <property type="project" value="UniProtKB-KW"/>
</dbReference>
<protein>
    <submittedName>
        <fullName evidence="9">Insulinase family protein</fullName>
    </submittedName>
</protein>